<reference evidence="1" key="1">
    <citation type="journal article" date="2015" name="Nature">
        <title>Complex archaea that bridge the gap between prokaryotes and eukaryotes.</title>
        <authorList>
            <person name="Spang A."/>
            <person name="Saw J.H."/>
            <person name="Jorgensen S.L."/>
            <person name="Zaremba-Niedzwiedzka K."/>
            <person name="Martijn J."/>
            <person name="Lind A.E."/>
            <person name="van Eijk R."/>
            <person name="Schleper C."/>
            <person name="Guy L."/>
            <person name="Ettema T.J."/>
        </authorList>
    </citation>
    <scope>NUCLEOTIDE SEQUENCE</scope>
</reference>
<sequence length="68" mass="7695">MRVRNQVIGTAIRNTMSKTGYIGTIMNHKKLRTAAKIPVTTVAKLLYKYPIMLFKNLIAYNVNADIDP</sequence>
<accession>A0A0F9KL11</accession>
<protein>
    <submittedName>
        <fullName evidence="1">Uncharacterized protein</fullName>
    </submittedName>
</protein>
<dbReference type="EMBL" id="LAZR01007828">
    <property type="protein sequence ID" value="KKM82653.1"/>
    <property type="molecule type" value="Genomic_DNA"/>
</dbReference>
<proteinExistence type="predicted"/>
<name>A0A0F9KL11_9ZZZZ</name>
<organism evidence="1">
    <name type="scientific">marine sediment metagenome</name>
    <dbReference type="NCBI Taxonomy" id="412755"/>
    <lineage>
        <taxon>unclassified sequences</taxon>
        <taxon>metagenomes</taxon>
        <taxon>ecological metagenomes</taxon>
    </lineage>
</organism>
<gene>
    <name evidence="1" type="ORF">LCGC14_1317350</name>
</gene>
<dbReference type="AlphaFoldDB" id="A0A0F9KL11"/>
<comment type="caution">
    <text evidence="1">The sequence shown here is derived from an EMBL/GenBank/DDBJ whole genome shotgun (WGS) entry which is preliminary data.</text>
</comment>
<evidence type="ECO:0000313" key="1">
    <source>
        <dbReference type="EMBL" id="KKM82653.1"/>
    </source>
</evidence>